<evidence type="ECO:0000259" key="2">
    <source>
        <dbReference type="PROSITE" id="PS50164"/>
    </source>
</evidence>
<comment type="caution">
    <text evidence="3">The sequence shown here is derived from an EMBL/GenBank/DDBJ whole genome shotgun (WGS) entry which is preliminary data.</text>
</comment>
<reference evidence="3 4" key="1">
    <citation type="submission" date="2019-05" db="EMBL/GenBank/DDBJ databases">
        <authorList>
            <person name="Zhou X."/>
        </authorList>
    </citation>
    <scope>NUCLEOTIDE SEQUENCE [LARGE SCALE GENOMIC DNA]</scope>
    <source>
        <strain evidence="3 4">DSM 432</strain>
    </source>
</reference>
<proteinExistence type="inferred from homology"/>
<dbReference type="PROSITE" id="PS50164">
    <property type="entry name" value="GIY_YIG"/>
    <property type="match status" value="1"/>
</dbReference>
<dbReference type="GeneID" id="95773047"/>
<accession>A0A6C1KHE1</accession>
<evidence type="ECO:0000313" key="4">
    <source>
        <dbReference type="Proteomes" id="UP000305131"/>
    </source>
</evidence>
<dbReference type="PANTHER" id="PTHR34477">
    <property type="entry name" value="UPF0213 PROTEIN YHBQ"/>
    <property type="match status" value="1"/>
</dbReference>
<organism evidence="3 4">
    <name type="scientific">Xanthobacter autotrophicus</name>
    <dbReference type="NCBI Taxonomy" id="280"/>
    <lineage>
        <taxon>Bacteria</taxon>
        <taxon>Pseudomonadati</taxon>
        <taxon>Pseudomonadota</taxon>
        <taxon>Alphaproteobacteria</taxon>
        <taxon>Hyphomicrobiales</taxon>
        <taxon>Xanthobacteraceae</taxon>
        <taxon>Xanthobacter</taxon>
    </lineage>
</organism>
<dbReference type="RefSeq" id="WP_138398608.1">
    <property type="nucleotide sequence ID" value="NZ_JBAFVI010000001.1"/>
</dbReference>
<dbReference type="EMBL" id="VAUP01000015">
    <property type="protein sequence ID" value="TLX43698.1"/>
    <property type="molecule type" value="Genomic_DNA"/>
</dbReference>
<dbReference type="InterPro" id="IPR050190">
    <property type="entry name" value="UPF0213_domain"/>
</dbReference>
<dbReference type="CDD" id="cd10448">
    <property type="entry name" value="GIY-YIG_unchar_3"/>
    <property type="match status" value="1"/>
</dbReference>
<gene>
    <name evidence="3" type="ORF">FBQ73_06170</name>
</gene>
<dbReference type="Proteomes" id="UP000305131">
    <property type="component" value="Unassembled WGS sequence"/>
</dbReference>
<dbReference type="OrthoDB" id="287318at2"/>
<dbReference type="InterPro" id="IPR035901">
    <property type="entry name" value="GIY-YIG_endonuc_sf"/>
</dbReference>
<evidence type="ECO:0000313" key="3">
    <source>
        <dbReference type="EMBL" id="TLX43698.1"/>
    </source>
</evidence>
<comment type="similarity">
    <text evidence="1">Belongs to the UPF0213 family.</text>
</comment>
<dbReference type="PANTHER" id="PTHR34477:SF5">
    <property type="entry name" value="BSL5627 PROTEIN"/>
    <property type="match status" value="1"/>
</dbReference>
<name>A0A6C1KHE1_XANAU</name>
<sequence>MSTFFVYILASRRNGTLYVGVTNDLARRMAEHKSGAVAGFTHQYGVTRLVHVEVFDDLAAAREHELRLKKWQRAWKLALIERDNPEWRDLADDLLK</sequence>
<dbReference type="InterPro" id="IPR000305">
    <property type="entry name" value="GIY-YIG_endonuc"/>
</dbReference>
<dbReference type="AlphaFoldDB" id="A0A6C1KHE1"/>
<evidence type="ECO:0000256" key="1">
    <source>
        <dbReference type="ARBA" id="ARBA00007435"/>
    </source>
</evidence>
<dbReference type="SMART" id="SM00465">
    <property type="entry name" value="GIYc"/>
    <property type="match status" value="1"/>
</dbReference>
<feature type="domain" description="GIY-YIG" evidence="2">
    <location>
        <begin position="2"/>
        <end position="78"/>
    </location>
</feature>
<dbReference type="Gene3D" id="3.40.1440.10">
    <property type="entry name" value="GIY-YIG endonuclease"/>
    <property type="match status" value="1"/>
</dbReference>
<dbReference type="SUPFAM" id="SSF82771">
    <property type="entry name" value="GIY-YIG endonuclease"/>
    <property type="match status" value="1"/>
</dbReference>
<protein>
    <submittedName>
        <fullName evidence="3">GIY-YIG nuclease family protein</fullName>
    </submittedName>
</protein>
<dbReference type="Pfam" id="PF01541">
    <property type="entry name" value="GIY-YIG"/>
    <property type="match status" value="1"/>
</dbReference>